<evidence type="ECO:0000313" key="3">
    <source>
        <dbReference type="Proteomes" id="UP000248039"/>
    </source>
</evidence>
<reference evidence="2 3" key="1">
    <citation type="submission" date="2018-03" db="EMBL/GenBank/DDBJ databases">
        <title>Bioinformatic expansion and discovery of thiopeptide antibiotics.</title>
        <authorList>
            <person name="Schwalen C.J."/>
            <person name="Hudson G.A."/>
            <person name="Mitchell D.A."/>
        </authorList>
    </citation>
    <scope>NUCLEOTIDE SEQUENCE [LARGE SCALE GENOMIC DNA]</scope>
    <source>
        <strain evidence="2 3">ATCC 21389</strain>
    </source>
</reference>
<dbReference type="InterPro" id="IPR008538">
    <property type="entry name" value="Uma2"/>
</dbReference>
<evidence type="ECO:0000259" key="1">
    <source>
        <dbReference type="Pfam" id="PF05685"/>
    </source>
</evidence>
<comment type="caution">
    <text evidence="2">The sequence shown here is derived from an EMBL/GenBank/DDBJ whole genome shotgun (WGS) entry which is preliminary data.</text>
</comment>
<dbReference type="RefSeq" id="WP_110672049.1">
    <property type="nucleotide sequence ID" value="NZ_PYBW01000097.1"/>
</dbReference>
<dbReference type="PANTHER" id="PTHR35400:SF3">
    <property type="entry name" value="SLL1072 PROTEIN"/>
    <property type="match status" value="1"/>
</dbReference>
<dbReference type="Gene3D" id="3.90.1570.10">
    <property type="entry name" value="tt1808, chain A"/>
    <property type="match status" value="1"/>
</dbReference>
<keyword evidence="3" id="KW-1185">Reference proteome</keyword>
<dbReference type="AlphaFoldDB" id="A0A2V4N840"/>
<dbReference type="InterPro" id="IPR011335">
    <property type="entry name" value="Restrct_endonuc-II-like"/>
</dbReference>
<dbReference type="InterPro" id="IPR012296">
    <property type="entry name" value="Nuclease_put_TT1808"/>
</dbReference>
<sequence>MTAMTHERPVETEWSEEQVLLDWFLELVTPEGFRAELINGEITVSPPPDGDHENIISKVIRQVIRESLVEMDVSGGKGLVLPRGSRSPKNHVIPDLTFVPEELDCFSGAPSWMDPAGVALVVEVTSSKPAQDRVAKRHAYASAAIPLYLLVDRELSQVTLFSAPGGEDYTESHVVALGKSLPLPDPFGFELDTSDFL</sequence>
<dbReference type="Pfam" id="PF05685">
    <property type="entry name" value="Uma2"/>
    <property type="match status" value="1"/>
</dbReference>
<dbReference type="Proteomes" id="UP000248039">
    <property type="component" value="Unassembled WGS sequence"/>
</dbReference>
<dbReference type="EMBL" id="PYBW01000097">
    <property type="protein sequence ID" value="PYC73951.1"/>
    <property type="molecule type" value="Genomic_DNA"/>
</dbReference>
<accession>A0A2V4N840</accession>
<dbReference type="OrthoDB" id="4537149at2"/>
<evidence type="ECO:0000313" key="2">
    <source>
        <dbReference type="EMBL" id="PYC73951.1"/>
    </source>
</evidence>
<organism evidence="2 3">
    <name type="scientific">Streptomyces tateyamensis</name>
    <dbReference type="NCBI Taxonomy" id="565073"/>
    <lineage>
        <taxon>Bacteria</taxon>
        <taxon>Bacillati</taxon>
        <taxon>Actinomycetota</taxon>
        <taxon>Actinomycetes</taxon>
        <taxon>Kitasatosporales</taxon>
        <taxon>Streptomycetaceae</taxon>
        <taxon>Streptomyces</taxon>
    </lineage>
</organism>
<protein>
    <recommendedName>
        <fullName evidence="1">Putative restriction endonuclease domain-containing protein</fullName>
    </recommendedName>
</protein>
<gene>
    <name evidence="2" type="ORF">C7C46_24345</name>
</gene>
<dbReference type="SUPFAM" id="SSF52980">
    <property type="entry name" value="Restriction endonuclease-like"/>
    <property type="match status" value="1"/>
</dbReference>
<dbReference type="PANTHER" id="PTHR35400">
    <property type="entry name" value="SLR1083 PROTEIN"/>
    <property type="match status" value="1"/>
</dbReference>
<name>A0A2V4N840_9ACTN</name>
<feature type="domain" description="Putative restriction endonuclease" evidence="1">
    <location>
        <begin position="24"/>
        <end position="193"/>
    </location>
</feature>
<proteinExistence type="predicted"/>
<dbReference type="CDD" id="cd06260">
    <property type="entry name" value="DUF820-like"/>
    <property type="match status" value="1"/>
</dbReference>